<dbReference type="Pfam" id="PF00169">
    <property type="entry name" value="PH"/>
    <property type="match status" value="1"/>
</dbReference>
<dbReference type="SUPFAM" id="SSF50729">
    <property type="entry name" value="PH domain-like"/>
    <property type="match status" value="1"/>
</dbReference>
<dbReference type="InterPro" id="IPR009769">
    <property type="entry name" value="EDR2_C"/>
</dbReference>
<dbReference type="EMBL" id="BLQM01000358">
    <property type="protein sequence ID" value="GMH85333.1"/>
    <property type="molecule type" value="Genomic_DNA"/>
</dbReference>
<reference evidence="4" key="1">
    <citation type="journal article" date="2023" name="Commun. Biol.">
        <title>Genome analysis of Parmales, the sister group of diatoms, reveals the evolutionary specialization of diatoms from phago-mixotrophs to photoautotrophs.</title>
        <authorList>
            <person name="Ban H."/>
            <person name="Sato S."/>
            <person name="Yoshikawa S."/>
            <person name="Yamada K."/>
            <person name="Nakamura Y."/>
            <person name="Ichinomiya M."/>
            <person name="Sato N."/>
            <person name="Blanc-Mathieu R."/>
            <person name="Endo H."/>
            <person name="Kuwata A."/>
            <person name="Ogata H."/>
        </authorList>
    </citation>
    <scope>NUCLEOTIDE SEQUENCE [LARGE SCALE GENOMIC DNA]</scope>
</reference>
<accession>A0A9W7EPX1</accession>
<proteinExistence type="predicted"/>
<organism evidence="3 4">
    <name type="scientific">Triparma laevis f. inornata</name>
    <dbReference type="NCBI Taxonomy" id="1714386"/>
    <lineage>
        <taxon>Eukaryota</taxon>
        <taxon>Sar</taxon>
        <taxon>Stramenopiles</taxon>
        <taxon>Ochrophyta</taxon>
        <taxon>Bolidophyceae</taxon>
        <taxon>Parmales</taxon>
        <taxon>Triparmaceae</taxon>
        <taxon>Triparma</taxon>
    </lineage>
</organism>
<sequence>MSALQAPRPPQLERKSSEVSEGFSLCETLYKRRNGLGKHADQNWVPRCFTFHTSILCYYDEEFFEDADPSRPRGRIDLARDETKASFVDVQKQGAPTKFLVVLQIFVLGGIERKWKMCANSKNQQQRWFEALKQYDGQPDVDVGQQILDALSIGNGGSQTPRNRAKTNAFNKTFRTLRKNSNAFTLGLNQGSQNDEEEQQHKKTPAMLFLAFNLTIIVARVRDNTFFWMSVVLVNMLLCKALKTSWRKEVKAVIEEEEDEPGLEDIPQNKTVPAAGTMPRAKPKQGSDLEEFLKAPNQGFLSATGCKELAKNLSCFEKLPHSYWNGDGTIFNVRMGPNYKRTRLKKPSKMSLYDLYAVDFVRTEERMKESRDVFQPPDIPGITDVPTGHSYIPPMMIITASMPVNEPSLFNSTDDGPSFNVVFYFVISDATRAALKDMASASPALKLFGEWCRRAENEPQFRGRFKCMCILDEIEKLGLPTPIPGYNGKPVLINKSGAFFRRKNYIEQTINVHLFAYIAKKALYSIQPKFPKMVLNVGFNIEGKEDDELPECMLGVGKLFHLDPGSAPDDLGLD</sequence>
<evidence type="ECO:0000313" key="3">
    <source>
        <dbReference type="EMBL" id="GMH85333.1"/>
    </source>
</evidence>
<dbReference type="Gene3D" id="2.30.29.30">
    <property type="entry name" value="Pleckstrin-homology domain (PH domain)/Phosphotyrosine-binding domain (PTB)"/>
    <property type="match status" value="1"/>
</dbReference>
<dbReference type="CDD" id="cd00821">
    <property type="entry name" value="PH"/>
    <property type="match status" value="1"/>
</dbReference>
<dbReference type="PANTHER" id="PTHR31558">
    <property type="entry name" value="CW14 PROTEIN"/>
    <property type="match status" value="1"/>
</dbReference>
<name>A0A9W7EPX1_9STRA</name>
<dbReference type="AlphaFoldDB" id="A0A9W7EPX1"/>
<dbReference type="SMART" id="SM00233">
    <property type="entry name" value="PH"/>
    <property type="match status" value="1"/>
</dbReference>
<dbReference type="PROSITE" id="PS50003">
    <property type="entry name" value="PH_DOMAIN"/>
    <property type="match status" value="1"/>
</dbReference>
<gene>
    <name evidence="3" type="ORF">TL16_g10195</name>
</gene>
<dbReference type="Pfam" id="PF07059">
    <property type="entry name" value="EDR2_C"/>
    <property type="match status" value="1"/>
</dbReference>
<protein>
    <recommendedName>
        <fullName evidence="2">PH domain-containing protein</fullName>
    </recommendedName>
</protein>
<evidence type="ECO:0000313" key="4">
    <source>
        <dbReference type="Proteomes" id="UP001162640"/>
    </source>
</evidence>
<dbReference type="InterPro" id="IPR001849">
    <property type="entry name" value="PH_domain"/>
</dbReference>
<feature type="domain" description="PH" evidence="2">
    <location>
        <begin position="22"/>
        <end position="137"/>
    </location>
</feature>
<dbReference type="Proteomes" id="UP001162640">
    <property type="component" value="Unassembled WGS sequence"/>
</dbReference>
<evidence type="ECO:0000259" key="2">
    <source>
        <dbReference type="PROSITE" id="PS50003"/>
    </source>
</evidence>
<dbReference type="InterPro" id="IPR011993">
    <property type="entry name" value="PH-like_dom_sf"/>
</dbReference>
<feature type="region of interest" description="Disordered" evidence="1">
    <location>
        <begin position="259"/>
        <end position="287"/>
    </location>
</feature>
<comment type="caution">
    <text evidence="3">The sequence shown here is derived from an EMBL/GenBank/DDBJ whole genome shotgun (WGS) entry which is preliminary data.</text>
</comment>
<evidence type="ECO:0000256" key="1">
    <source>
        <dbReference type="SAM" id="MobiDB-lite"/>
    </source>
</evidence>